<dbReference type="InterPro" id="IPR002889">
    <property type="entry name" value="WSC_carb-bd"/>
</dbReference>
<gene>
    <name evidence="4" type="ORF">EW026_g6925</name>
</gene>
<evidence type="ECO:0000256" key="2">
    <source>
        <dbReference type="SAM" id="SignalP"/>
    </source>
</evidence>
<sequence length="230" mass="23625">MVSFLRKVSYVLVAMSVAVHTYASTCSGARNLALCAQFIVPFSDNTFTWETSCGVSASSPDMLMAEQIQFNTGACPEGFTATCCTSCLGGFHVPTGVFSSKLTPLLACGTTGVDCTGPATAPPPVSNSTALPDGWSLAIPCAIDNADRVIEVGSVSYLATTTPASCTAQCAAQGFTFAGVEYGDECYCGTGFLDGVIPPAAPTSDCNIACAGNSDLMCGGAWRMQIYSAE</sequence>
<keyword evidence="2" id="KW-0732">Signal</keyword>
<evidence type="ECO:0000259" key="3">
    <source>
        <dbReference type="PROSITE" id="PS51212"/>
    </source>
</evidence>
<dbReference type="PROSITE" id="PS51212">
    <property type="entry name" value="WSC"/>
    <property type="match status" value="1"/>
</dbReference>
<dbReference type="EMBL" id="SGPJ01000426">
    <property type="protein sequence ID" value="THG94580.1"/>
    <property type="molecule type" value="Genomic_DNA"/>
</dbReference>
<proteinExistence type="predicted"/>
<protein>
    <recommendedName>
        <fullName evidence="3">WSC domain-containing protein</fullName>
    </recommendedName>
</protein>
<dbReference type="SMART" id="SM00321">
    <property type="entry name" value="WSC"/>
    <property type="match status" value="1"/>
</dbReference>
<keyword evidence="5" id="KW-1185">Reference proteome</keyword>
<keyword evidence="1" id="KW-0677">Repeat</keyword>
<comment type="caution">
    <text evidence="4">The sequence shown here is derived from an EMBL/GenBank/DDBJ whole genome shotgun (WGS) entry which is preliminary data.</text>
</comment>
<evidence type="ECO:0000256" key="1">
    <source>
        <dbReference type="ARBA" id="ARBA00022737"/>
    </source>
</evidence>
<feature type="domain" description="WSC" evidence="3">
    <location>
        <begin position="135"/>
        <end position="230"/>
    </location>
</feature>
<dbReference type="PANTHER" id="PTHR45964">
    <property type="entry name" value="WSCD FAMILY MEMBER CG9164"/>
    <property type="match status" value="1"/>
</dbReference>
<dbReference type="InterPro" id="IPR051589">
    <property type="entry name" value="Sialate-O-sulfotransferase"/>
</dbReference>
<evidence type="ECO:0000313" key="4">
    <source>
        <dbReference type="EMBL" id="THG94580.1"/>
    </source>
</evidence>
<evidence type="ECO:0000313" key="5">
    <source>
        <dbReference type="Proteomes" id="UP000309038"/>
    </source>
</evidence>
<dbReference type="Proteomes" id="UP000309038">
    <property type="component" value="Unassembled WGS sequence"/>
</dbReference>
<accession>A0A4S4KAG6</accession>
<reference evidence="4 5" key="1">
    <citation type="submission" date="2019-02" db="EMBL/GenBank/DDBJ databases">
        <title>Genome sequencing of the rare red list fungi Phlebia centrifuga.</title>
        <authorList>
            <person name="Buettner E."/>
            <person name="Kellner H."/>
        </authorList>
    </citation>
    <scope>NUCLEOTIDE SEQUENCE [LARGE SCALE GENOMIC DNA]</scope>
    <source>
        <strain evidence="4 5">DSM 108282</strain>
    </source>
</reference>
<dbReference type="AlphaFoldDB" id="A0A4S4KAG6"/>
<feature type="chain" id="PRO_5020805246" description="WSC domain-containing protein" evidence="2">
    <location>
        <begin position="24"/>
        <end position="230"/>
    </location>
</feature>
<dbReference type="PANTHER" id="PTHR45964:SF5">
    <property type="entry name" value="WSCD FAMILY MEMBER CG9164"/>
    <property type="match status" value="1"/>
</dbReference>
<name>A0A4S4KAG6_9APHY</name>
<feature type="signal peptide" evidence="2">
    <location>
        <begin position="1"/>
        <end position="23"/>
    </location>
</feature>
<organism evidence="4 5">
    <name type="scientific">Hermanssonia centrifuga</name>
    <dbReference type="NCBI Taxonomy" id="98765"/>
    <lineage>
        <taxon>Eukaryota</taxon>
        <taxon>Fungi</taxon>
        <taxon>Dikarya</taxon>
        <taxon>Basidiomycota</taxon>
        <taxon>Agaricomycotina</taxon>
        <taxon>Agaricomycetes</taxon>
        <taxon>Polyporales</taxon>
        <taxon>Meruliaceae</taxon>
        <taxon>Hermanssonia</taxon>
    </lineage>
</organism>
<dbReference type="Pfam" id="PF01822">
    <property type="entry name" value="WSC"/>
    <property type="match status" value="1"/>
</dbReference>